<dbReference type="eggNOG" id="KOG2557">
    <property type="taxonomic scope" value="Eukaryota"/>
</dbReference>
<dbReference type="STRING" id="403673.A0A177WSJ9"/>
<evidence type="ECO:0000256" key="2">
    <source>
        <dbReference type="ARBA" id="ARBA00009540"/>
    </source>
</evidence>
<comment type="similarity">
    <text evidence="2">Belongs to the OXR1 family.</text>
</comment>
<reference evidence="6 7" key="2">
    <citation type="submission" date="2016-05" db="EMBL/GenBank/DDBJ databases">
        <title>Lineage-specific infection strategies underlie the spectrum of fungal disease in amphibians.</title>
        <authorList>
            <person name="Cuomo C.A."/>
            <person name="Farrer R.A."/>
            <person name="James T."/>
            <person name="Longcore J."/>
            <person name="Birren B."/>
        </authorList>
    </citation>
    <scope>NUCLEOTIDE SEQUENCE [LARGE SCALE GENOMIC DNA]</scope>
    <source>
        <strain evidence="6 7">JEL423</strain>
    </source>
</reference>
<evidence type="ECO:0000256" key="1">
    <source>
        <dbReference type="ARBA" id="ARBA00004173"/>
    </source>
</evidence>
<proteinExistence type="inferred from homology"/>
<accession>A0A177WSJ9</accession>
<comment type="subcellular location">
    <subcellularLocation>
        <location evidence="1">Mitochondrion</location>
    </subcellularLocation>
</comment>
<dbReference type="OrthoDB" id="26679at2759"/>
<dbReference type="Pfam" id="PF07534">
    <property type="entry name" value="TLD"/>
    <property type="match status" value="1"/>
</dbReference>
<dbReference type="VEuPathDB" id="FungiDB:BDEG_26272"/>
<dbReference type="SMART" id="SM00584">
    <property type="entry name" value="TLDc"/>
    <property type="match status" value="1"/>
</dbReference>
<dbReference type="GO" id="GO:0005634">
    <property type="term" value="C:nucleus"/>
    <property type="evidence" value="ECO:0007669"/>
    <property type="project" value="TreeGrafter"/>
</dbReference>
<keyword evidence="3" id="KW-0496">Mitochondrion</keyword>
<gene>
    <name evidence="6" type="ORF">BDEG_26272</name>
</gene>
<sequence>MGQANSLSRTDDDFPPLLAARLRTLYDAINKKGESAFHELCWTAASVQCSCQPPSTHATGPELLGLYKALWIHLSNKTNKQLASYSLFSKKVAVLLHGSHYDKSEFIRESIALIPNLQSLLTALWSQGNGALAHCSSTIPLIKHTEPPSVSKPHSALAAFLLAKPRKVDASYSALNVNDDQLTYSDLADFTVWISQSRHVHALWDRALGDIFFSPDQQPPAKSRPTSTLLSNESCYVLDLAMRNSGLDLPDWSLSFSTKLHGQSWTIFLNAIIPPASSLIILRDRDGYIFGGFASMPWTTNPHFYGESSSFLFSISPKMEIYRSTGINTNHQYLNTGRQTLPNGLGFGGQIEFFGLWISNQFDHGNSMAKPISTTFGNPQLMEVWCVKQQDIDDRLVSTMEGKSSILDHTASAAMLEMAGKTMYAKTLHEPEISYD</sequence>
<organism evidence="6 7">
    <name type="scientific">Batrachochytrium dendrobatidis (strain JEL423)</name>
    <dbReference type="NCBI Taxonomy" id="403673"/>
    <lineage>
        <taxon>Eukaryota</taxon>
        <taxon>Fungi</taxon>
        <taxon>Fungi incertae sedis</taxon>
        <taxon>Chytridiomycota</taxon>
        <taxon>Chytridiomycota incertae sedis</taxon>
        <taxon>Chytridiomycetes</taxon>
        <taxon>Rhizophydiales</taxon>
        <taxon>Rhizophydiales incertae sedis</taxon>
        <taxon>Batrachochytrium</taxon>
    </lineage>
</organism>
<dbReference type="AlphaFoldDB" id="A0A177WSJ9"/>
<name>A0A177WSJ9_BATDL</name>
<dbReference type="InterPro" id="IPR006571">
    <property type="entry name" value="TLDc_dom"/>
</dbReference>
<dbReference type="PANTHER" id="PTHR23354:SF62">
    <property type="entry name" value="MUSTARD, ISOFORM V"/>
    <property type="match status" value="1"/>
</dbReference>
<dbReference type="PANTHER" id="PTHR23354">
    <property type="entry name" value="NUCLEOLAR PROTEIN 7/ESTROGEN RECEPTOR COACTIVATOR-RELATED"/>
    <property type="match status" value="1"/>
</dbReference>
<dbReference type="GO" id="GO:0005739">
    <property type="term" value="C:mitochondrion"/>
    <property type="evidence" value="ECO:0007669"/>
    <property type="project" value="UniProtKB-SubCell"/>
</dbReference>
<dbReference type="Proteomes" id="UP000077115">
    <property type="component" value="Unassembled WGS sequence"/>
</dbReference>
<protein>
    <recommendedName>
        <fullName evidence="4">Oxidation resistance protein 1</fullName>
    </recommendedName>
</protein>
<evidence type="ECO:0000256" key="3">
    <source>
        <dbReference type="ARBA" id="ARBA00023128"/>
    </source>
</evidence>
<dbReference type="EMBL" id="DS022308">
    <property type="protein sequence ID" value="OAJ42872.1"/>
    <property type="molecule type" value="Genomic_DNA"/>
</dbReference>
<evidence type="ECO:0000313" key="6">
    <source>
        <dbReference type="EMBL" id="OAJ42872.1"/>
    </source>
</evidence>
<feature type="domain" description="TLDc" evidence="5">
    <location>
        <begin position="228"/>
        <end position="388"/>
    </location>
</feature>
<evidence type="ECO:0000313" key="7">
    <source>
        <dbReference type="Proteomes" id="UP000077115"/>
    </source>
</evidence>
<dbReference type="PROSITE" id="PS51886">
    <property type="entry name" value="TLDC"/>
    <property type="match status" value="1"/>
</dbReference>
<evidence type="ECO:0000259" key="5">
    <source>
        <dbReference type="PROSITE" id="PS51886"/>
    </source>
</evidence>
<dbReference type="GO" id="GO:0006979">
    <property type="term" value="P:response to oxidative stress"/>
    <property type="evidence" value="ECO:0007669"/>
    <property type="project" value="TreeGrafter"/>
</dbReference>
<reference evidence="6 7" key="1">
    <citation type="submission" date="2006-10" db="EMBL/GenBank/DDBJ databases">
        <title>The Genome Sequence of Batrachochytrium dendrobatidis JEL423.</title>
        <authorList>
            <consortium name="The Broad Institute Genome Sequencing Platform"/>
            <person name="Birren B."/>
            <person name="Lander E."/>
            <person name="Galagan J."/>
            <person name="Cuomo C."/>
            <person name="Devon K."/>
            <person name="Jaffe D."/>
            <person name="Butler J."/>
            <person name="Alvarez P."/>
            <person name="Gnerre S."/>
            <person name="Grabherr M."/>
            <person name="Kleber M."/>
            <person name="Mauceli E."/>
            <person name="Brockman W."/>
            <person name="Young S."/>
            <person name="LaButti K."/>
            <person name="Sykes S."/>
            <person name="DeCaprio D."/>
            <person name="Crawford M."/>
            <person name="Koehrsen M."/>
            <person name="Engels R."/>
            <person name="Montgomery P."/>
            <person name="Pearson M."/>
            <person name="Howarth C."/>
            <person name="Larson L."/>
            <person name="White J."/>
            <person name="O'Leary S."/>
            <person name="Kodira C."/>
            <person name="Zeng Q."/>
            <person name="Yandava C."/>
            <person name="Alvarado L."/>
            <person name="Longcore J."/>
            <person name="James T."/>
        </authorList>
    </citation>
    <scope>NUCLEOTIDE SEQUENCE [LARGE SCALE GENOMIC DNA]</scope>
    <source>
        <strain evidence="6 7">JEL423</strain>
    </source>
</reference>
<evidence type="ECO:0000256" key="4">
    <source>
        <dbReference type="ARBA" id="ARBA00040604"/>
    </source>
</evidence>